<feature type="transmembrane region" description="Helical" evidence="1">
    <location>
        <begin position="371"/>
        <end position="391"/>
    </location>
</feature>
<evidence type="ECO:0000256" key="1">
    <source>
        <dbReference type="SAM" id="Phobius"/>
    </source>
</evidence>
<feature type="transmembrane region" description="Helical" evidence="1">
    <location>
        <begin position="38"/>
        <end position="58"/>
    </location>
</feature>
<feature type="transmembrane region" description="Helical" evidence="1">
    <location>
        <begin position="345"/>
        <end position="365"/>
    </location>
</feature>
<name>A0ABZ2TW51_9ACTN</name>
<feature type="transmembrane region" description="Helical" evidence="1">
    <location>
        <begin position="306"/>
        <end position="324"/>
    </location>
</feature>
<dbReference type="InterPro" id="IPR011701">
    <property type="entry name" value="MFS"/>
</dbReference>
<feature type="transmembrane region" description="Helical" evidence="1">
    <location>
        <begin position="96"/>
        <end position="123"/>
    </location>
</feature>
<dbReference type="InterPro" id="IPR036259">
    <property type="entry name" value="MFS_trans_sf"/>
</dbReference>
<evidence type="ECO:0000313" key="2">
    <source>
        <dbReference type="EMBL" id="WYY05750.1"/>
    </source>
</evidence>
<proteinExistence type="predicted"/>
<dbReference type="SUPFAM" id="SSF103473">
    <property type="entry name" value="MFS general substrate transporter"/>
    <property type="match status" value="1"/>
</dbReference>
<dbReference type="Gene3D" id="1.20.1250.20">
    <property type="entry name" value="MFS general substrate transporter like domains"/>
    <property type="match status" value="1"/>
</dbReference>
<dbReference type="Pfam" id="PF07690">
    <property type="entry name" value="MFS_1"/>
    <property type="match status" value="1"/>
</dbReference>
<accession>A0ABZ2TW51</accession>
<dbReference type="RefSeq" id="WP_066164712.1">
    <property type="nucleotide sequence ID" value="NZ_CP136137.1"/>
</dbReference>
<evidence type="ECO:0000313" key="3">
    <source>
        <dbReference type="Proteomes" id="UP001479933"/>
    </source>
</evidence>
<feature type="transmembrane region" description="Helical" evidence="1">
    <location>
        <begin position="130"/>
        <end position="150"/>
    </location>
</feature>
<dbReference type="EMBL" id="CP136137">
    <property type="protein sequence ID" value="WYY05750.1"/>
    <property type="molecule type" value="Genomic_DNA"/>
</dbReference>
<gene>
    <name evidence="2" type="ORF">RVF87_11715</name>
</gene>
<protein>
    <submittedName>
        <fullName evidence="2">MFS transporter</fullName>
    </submittedName>
</protein>
<keyword evidence="1" id="KW-0812">Transmembrane</keyword>
<feature type="transmembrane region" description="Helical" evidence="1">
    <location>
        <begin position="70"/>
        <end position="90"/>
    </location>
</feature>
<keyword evidence="3" id="KW-1185">Reference proteome</keyword>
<reference evidence="2 3" key="1">
    <citation type="journal article" date="2023" name="Virus Evol.">
        <title>Computational host range prediction-The good, the bad, and the ugly.</title>
        <authorList>
            <person name="Howell A.A."/>
            <person name="Versoza C.J."/>
            <person name="Pfeifer S.P."/>
        </authorList>
    </citation>
    <scope>NUCLEOTIDE SEQUENCE [LARGE SCALE GENOMIC DNA]</scope>
    <source>
        <strain evidence="2 3">1610/1b</strain>
    </source>
</reference>
<feature type="transmembrane region" description="Helical" evidence="1">
    <location>
        <begin position="162"/>
        <end position="180"/>
    </location>
</feature>
<feature type="transmembrane region" description="Helical" evidence="1">
    <location>
        <begin position="222"/>
        <end position="242"/>
    </location>
</feature>
<dbReference type="Proteomes" id="UP001479933">
    <property type="component" value="Chromosome"/>
</dbReference>
<sequence>MRRATTVGVLATTGLCLLTVGSNIPGPLLPLYRDRLDLSTFTVTALFTAYLVGLVATFTTIARTRLSSHAVVVLPIAITLAALGDLALLAGDGSVVWLFMGRILVGISVGLGTGATATIVLATRGERGRAIAATATLLGSFLGLAASAAAADLLPAPTITIYYLHIAALIVTATAFIALHRSSRVLVNRMIAGPGDVVDPSASSAATVGTESDRRSPRRVRLAGITLGTAGWAIGGVAVGLLPTVVTDMTKSPSITVTALAPIVLIGVACVAPRVIGRLPAPATAATIALGAAVCVVGVWRGDLSMILAACVVWGIGQGFAYATGLRIATAGMGPVQQGRAASQYASIAYALTGTVAVASGWIATSAGMTAGVGFGGAVFATLCAITVVLGHRRWPRTP</sequence>
<organism evidence="2 3">
    <name type="scientific">Gordonia hydrophobica</name>
    <dbReference type="NCBI Taxonomy" id="40516"/>
    <lineage>
        <taxon>Bacteria</taxon>
        <taxon>Bacillati</taxon>
        <taxon>Actinomycetota</taxon>
        <taxon>Actinomycetes</taxon>
        <taxon>Mycobacteriales</taxon>
        <taxon>Gordoniaceae</taxon>
        <taxon>Gordonia</taxon>
    </lineage>
</organism>
<feature type="transmembrane region" description="Helical" evidence="1">
    <location>
        <begin position="254"/>
        <end position="272"/>
    </location>
</feature>
<keyword evidence="1" id="KW-1133">Transmembrane helix</keyword>
<keyword evidence="1" id="KW-0472">Membrane</keyword>
<feature type="transmembrane region" description="Helical" evidence="1">
    <location>
        <begin position="279"/>
        <end position="300"/>
    </location>
</feature>